<feature type="non-terminal residue" evidence="1">
    <location>
        <position position="1"/>
    </location>
</feature>
<reference evidence="1" key="2">
    <citation type="journal article" date="2016" name="Fungal Biol.">
        <title>Ochratoxin A production by Penicillium thymicola.</title>
        <authorList>
            <person name="Nguyen H.D.T."/>
            <person name="McMullin D.R."/>
            <person name="Ponomareva E."/>
            <person name="Riley R."/>
            <person name="Pomraning K.R."/>
            <person name="Baker S.E."/>
            <person name="Seifert K.A."/>
        </authorList>
    </citation>
    <scope>NUCLEOTIDE SEQUENCE</scope>
    <source>
        <strain evidence="1">DAOM 180753</strain>
    </source>
</reference>
<name>A0AAI9TAE2_PENTH</name>
<sequence>ICWGAPTPGDLVLGAWHGYIISFDSQFYTQS</sequence>
<gene>
    <name evidence="1" type="ORF">VN97_g9877</name>
</gene>
<protein>
    <submittedName>
        <fullName evidence="1">Uncharacterized protein</fullName>
    </submittedName>
</protein>
<dbReference type="Proteomes" id="UP001227192">
    <property type="component" value="Unassembled WGS sequence"/>
</dbReference>
<evidence type="ECO:0000313" key="2">
    <source>
        <dbReference type="Proteomes" id="UP001227192"/>
    </source>
</evidence>
<dbReference type="AlphaFoldDB" id="A0AAI9TAE2"/>
<accession>A0AAI9TAE2</accession>
<proteinExistence type="predicted"/>
<reference evidence="1" key="1">
    <citation type="submission" date="2015-06" db="EMBL/GenBank/DDBJ databases">
        <authorList>
            <person name="Nguyen H."/>
        </authorList>
    </citation>
    <scope>NUCLEOTIDE SEQUENCE</scope>
    <source>
        <strain evidence="1">DAOM 180753</strain>
    </source>
</reference>
<dbReference type="EMBL" id="LACB01000421">
    <property type="protein sequence ID" value="KAJ9483527.1"/>
    <property type="molecule type" value="Genomic_DNA"/>
</dbReference>
<comment type="caution">
    <text evidence="1">The sequence shown here is derived from an EMBL/GenBank/DDBJ whole genome shotgun (WGS) entry which is preliminary data.</text>
</comment>
<keyword evidence="2" id="KW-1185">Reference proteome</keyword>
<organism evidence="1 2">
    <name type="scientific">Penicillium thymicola</name>
    <dbReference type="NCBI Taxonomy" id="293382"/>
    <lineage>
        <taxon>Eukaryota</taxon>
        <taxon>Fungi</taxon>
        <taxon>Dikarya</taxon>
        <taxon>Ascomycota</taxon>
        <taxon>Pezizomycotina</taxon>
        <taxon>Eurotiomycetes</taxon>
        <taxon>Eurotiomycetidae</taxon>
        <taxon>Eurotiales</taxon>
        <taxon>Aspergillaceae</taxon>
        <taxon>Penicillium</taxon>
    </lineage>
</organism>
<evidence type="ECO:0000313" key="1">
    <source>
        <dbReference type="EMBL" id="KAJ9483527.1"/>
    </source>
</evidence>